<sequence length="81" mass="9595">MIIHKEIAPSALKYNKITYTINFVSKEDTLTKKFFVDMVNGSGRYKIGDSILVYHRQAENFEVEKTELYSSFRWNRNLQVE</sequence>
<evidence type="ECO:0000313" key="2">
    <source>
        <dbReference type="Proteomes" id="UP000615593"/>
    </source>
</evidence>
<name>A0ABQ3BKS8_9FLAO</name>
<reference evidence="2" key="1">
    <citation type="journal article" date="2019" name="Int. J. Syst. Evol. Microbiol.">
        <title>The Global Catalogue of Microorganisms (GCM) 10K type strain sequencing project: providing services to taxonomists for standard genome sequencing and annotation.</title>
        <authorList>
            <consortium name="The Broad Institute Genomics Platform"/>
            <consortium name="The Broad Institute Genome Sequencing Center for Infectious Disease"/>
            <person name="Wu L."/>
            <person name="Ma J."/>
        </authorList>
    </citation>
    <scope>NUCLEOTIDE SEQUENCE [LARGE SCALE GENOMIC DNA]</scope>
    <source>
        <strain evidence="2">KCTC 12708</strain>
    </source>
</reference>
<protein>
    <recommendedName>
        <fullName evidence="3">DUF3127 domain-containing protein</fullName>
    </recommendedName>
</protein>
<dbReference type="EMBL" id="BMWY01000002">
    <property type="protein sequence ID" value="GGZ49756.1"/>
    <property type="molecule type" value="Genomic_DNA"/>
</dbReference>
<proteinExistence type="predicted"/>
<dbReference type="Proteomes" id="UP000615593">
    <property type="component" value="Unassembled WGS sequence"/>
</dbReference>
<evidence type="ECO:0008006" key="3">
    <source>
        <dbReference type="Google" id="ProtNLM"/>
    </source>
</evidence>
<gene>
    <name evidence="1" type="ORF">GCM10008088_09010</name>
</gene>
<comment type="caution">
    <text evidence="1">The sequence shown here is derived from an EMBL/GenBank/DDBJ whole genome shotgun (WGS) entry which is preliminary data.</text>
</comment>
<evidence type="ECO:0000313" key="1">
    <source>
        <dbReference type="EMBL" id="GGZ49756.1"/>
    </source>
</evidence>
<organism evidence="1 2">
    <name type="scientific">Mesonia mobilis</name>
    <dbReference type="NCBI Taxonomy" id="369791"/>
    <lineage>
        <taxon>Bacteria</taxon>
        <taxon>Pseudomonadati</taxon>
        <taxon>Bacteroidota</taxon>
        <taxon>Flavobacteriia</taxon>
        <taxon>Flavobacteriales</taxon>
        <taxon>Flavobacteriaceae</taxon>
        <taxon>Mesonia</taxon>
    </lineage>
</organism>
<accession>A0ABQ3BKS8</accession>
<keyword evidence="2" id="KW-1185">Reference proteome</keyword>